<sequence length="561" mass="59225">MAVRAALLPAALLVLIHATLVNSVLSEPCTLDGLHADYDTECREYYRCAGGVRTARYACPAGRAFSPAEGACVPRGRQPCVRRRCAPGDQRAYAAPGTACRHYYRCHNGSSEERACPPGAWFDLERQACSRGAGTCFEPLCAGLPDGDYPDASHECRRRLRCRGGELRAVLSCGGEPCAARCPAPRSAAAPLPVGDATSCADAACASLCAAVADGAHADHSSGCREYFVCAAGRVVQRGVCEAGMLFAAGGCRAAARASCPPPARSPCYGLADGRHRDWRDCGSWFECRRERVAARGACPGGQVFADGGCADAARVPCEPPRAAAECAMRPSGLYQHLESNCSRYFHCAGGRRTLLGCGAGRVFDGARCVAAGSYVCPSQERDSCWRRADGRYRAADAGCRGYYACAAGDKALFACAPGQVFTGEQCAPAPAPAPSACRERDQACAGLADGYHPEFQSNCRRYFYCEGGDHLATLSCNGGRIFDGRSCVEPALHRCGAPPRGALEGAGGACPSDGFYLQPGTDCKSYYFCLEGVKTYLTCPDDQAFNGQVCVPRRSYTCPG</sequence>
<feature type="domain" description="Chitin-binding type-2" evidence="7">
    <location>
        <begin position="508"/>
        <end position="561"/>
    </location>
</feature>
<dbReference type="PROSITE" id="PS50940">
    <property type="entry name" value="CHIT_BIND_II"/>
    <property type="match status" value="8"/>
</dbReference>
<evidence type="ECO:0000259" key="7">
    <source>
        <dbReference type="PROSITE" id="PS50940"/>
    </source>
</evidence>
<feature type="domain" description="Chitin-binding type-2" evidence="7">
    <location>
        <begin position="442"/>
        <end position="498"/>
    </location>
</feature>
<dbReference type="InterPro" id="IPR051940">
    <property type="entry name" value="Chitin_bind-dev_reg"/>
</dbReference>
<dbReference type="Gene3D" id="2.170.140.10">
    <property type="entry name" value="Chitin binding domain"/>
    <property type="match status" value="4"/>
</dbReference>
<feature type="signal peptide" evidence="6">
    <location>
        <begin position="1"/>
        <end position="26"/>
    </location>
</feature>
<reference evidence="8 9" key="1">
    <citation type="submission" date="2021-06" db="EMBL/GenBank/DDBJ databases">
        <title>A haploid diamondback moth (Plutella xylostella L.) genome assembly resolves 31 chromosomes and identifies a diamide resistance mutation.</title>
        <authorList>
            <person name="Ward C.M."/>
            <person name="Perry K.D."/>
            <person name="Baker G."/>
            <person name="Powis K."/>
            <person name="Heckel D.G."/>
            <person name="Baxter S.W."/>
        </authorList>
    </citation>
    <scope>NUCLEOTIDE SEQUENCE [LARGE SCALE GENOMIC DNA]</scope>
    <source>
        <strain evidence="8 9">LV</strain>
        <tissue evidence="8">Single pupa</tissue>
    </source>
</reference>
<dbReference type="SUPFAM" id="SSF57625">
    <property type="entry name" value="Invertebrate chitin-binding proteins"/>
    <property type="match status" value="5"/>
</dbReference>
<evidence type="ECO:0000256" key="5">
    <source>
        <dbReference type="ARBA" id="ARBA00023180"/>
    </source>
</evidence>
<evidence type="ECO:0000256" key="1">
    <source>
        <dbReference type="ARBA" id="ARBA00022669"/>
    </source>
</evidence>
<keyword evidence="2 6" id="KW-0732">Signal</keyword>
<dbReference type="Proteomes" id="UP000823941">
    <property type="component" value="Chromosome 4"/>
</dbReference>
<dbReference type="EMBL" id="JAHIBW010000004">
    <property type="protein sequence ID" value="KAG7311240.1"/>
    <property type="molecule type" value="Genomic_DNA"/>
</dbReference>
<protein>
    <recommendedName>
        <fullName evidence="7">Chitin-binding type-2 domain-containing protein</fullName>
    </recommendedName>
</protein>
<evidence type="ECO:0000313" key="8">
    <source>
        <dbReference type="EMBL" id="KAG7311240.1"/>
    </source>
</evidence>
<evidence type="ECO:0000256" key="3">
    <source>
        <dbReference type="ARBA" id="ARBA00022737"/>
    </source>
</evidence>
<feature type="domain" description="Chitin-binding type-2" evidence="7">
    <location>
        <begin position="324"/>
        <end position="379"/>
    </location>
</feature>
<comment type="caution">
    <text evidence="8">The sequence shown here is derived from an EMBL/GenBank/DDBJ whole genome shotgun (WGS) entry which is preliminary data.</text>
</comment>
<accession>A0ABQ7R1T3</accession>
<dbReference type="PANTHER" id="PTHR23301">
    <property type="entry name" value="CHITIN BINDING PERITROPHIN-A"/>
    <property type="match status" value="1"/>
</dbReference>
<dbReference type="Pfam" id="PF01607">
    <property type="entry name" value="CBM_14"/>
    <property type="match status" value="7"/>
</dbReference>
<proteinExistence type="predicted"/>
<evidence type="ECO:0000256" key="4">
    <source>
        <dbReference type="ARBA" id="ARBA00023157"/>
    </source>
</evidence>
<keyword evidence="9" id="KW-1185">Reference proteome</keyword>
<feature type="domain" description="Chitin-binding type-2" evidence="7">
    <location>
        <begin position="82"/>
        <end position="138"/>
    </location>
</feature>
<keyword evidence="1" id="KW-0147">Chitin-binding</keyword>
<feature type="domain" description="Chitin-binding type-2" evidence="7">
    <location>
        <begin position="206"/>
        <end position="262"/>
    </location>
</feature>
<feature type="domain" description="Chitin-binding type-2" evidence="7">
    <location>
        <begin position="382"/>
        <end position="440"/>
    </location>
</feature>
<keyword evidence="3" id="KW-0677">Repeat</keyword>
<dbReference type="InterPro" id="IPR036508">
    <property type="entry name" value="Chitin-bd_dom_sf"/>
</dbReference>
<dbReference type="PANTHER" id="PTHR23301:SF0">
    <property type="entry name" value="CHITIN-BINDING TYPE-2 DOMAIN-CONTAINING PROTEIN-RELATED"/>
    <property type="match status" value="1"/>
</dbReference>
<evidence type="ECO:0000256" key="6">
    <source>
        <dbReference type="SAM" id="SignalP"/>
    </source>
</evidence>
<keyword evidence="5" id="KW-0325">Glycoprotein</keyword>
<dbReference type="InterPro" id="IPR002557">
    <property type="entry name" value="Chitin-bd_dom"/>
</dbReference>
<name>A0ABQ7R1T3_PLUXY</name>
<feature type="domain" description="Chitin-binding type-2" evidence="7">
    <location>
        <begin position="265"/>
        <end position="320"/>
    </location>
</feature>
<organism evidence="8 9">
    <name type="scientific">Plutella xylostella</name>
    <name type="common">Diamondback moth</name>
    <name type="synonym">Plutella maculipennis</name>
    <dbReference type="NCBI Taxonomy" id="51655"/>
    <lineage>
        <taxon>Eukaryota</taxon>
        <taxon>Metazoa</taxon>
        <taxon>Ecdysozoa</taxon>
        <taxon>Arthropoda</taxon>
        <taxon>Hexapoda</taxon>
        <taxon>Insecta</taxon>
        <taxon>Pterygota</taxon>
        <taxon>Neoptera</taxon>
        <taxon>Endopterygota</taxon>
        <taxon>Lepidoptera</taxon>
        <taxon>Glossata</taxon>
        <taxon>Ditrysia</taxon>
        <taxon>Yponomeutoidea</taxon>
        <taxon>Plutellidae</taxon>
        <taxon>Plutella</taxon>
    </lineage>
</organism>
<feature type="domain" description="Chitin-binding type-2" evidence="7">
    <location>
        <begin position="26"/>
        <end position="80"/>
    </location>
</feature>
<evidence type="ECO:0000256" key="2">
    <source>
        <dbReference type="ARBA" id="ARBA00022729"/>
    </source>
</evidence>
<feature type="chain" id="PRO_5046810117" description="Chitin-binding type-2 domain-containing protein" evidence="6">
    <location>
        <begin position="27"/>
        <end position="561"/>
    </location>
</feature>
<dbReference type="SMART" id="SM00494">
    <property type="entry name" value="ChtBD2"/>
    <property type="match status" value="7"/>
</dbReference>
<keyword evidence="4" id="KW-1015">Disulfide bond</keyword>
<gene>
    <name evidence="8" type="ORF">JYU34_002272</name>
</gene>
<evidence type="ECO:0000313" key="9">
    <source>
        <dbReference type="Proteomes" id="UP000823941"/>
    </source>
</evidence>